<dbReference type="GO" id="GO:0015074">
    <property type="term" value="P:DNA integration"/>
    <property type="evidence" value="ECO:0007669"/>
    <property type="project" value="InterPro"/>
</dbReference>
<dbReference type="InterPro" id="IPR040676">
    <property type="entry name" value="DUF5641"/>
</dbReference>
<evidence type="ECO:0000256" key="6">
    <source>
        <dbReference type="ARBA" id="ARBA00022918"/>
    </source>
</evidence>
<dbReference type="Pfam" id="PF05380">
    <property type="entry name" value="Peptidase_A17"/>
    <property type="match status" value="2"/>
</dbReference>
<dbReference type="GO" id="GO:0003964">
    <property type="term" value="F:RNA-directed DNA polymerase activity"/>
    <property type="evidence" value="ECO:0007669"/>
    <property type="project" value="UniProtKB-KW"/>
</dbReference>
<dbReference type="Pfam" id="PF18701">
    <property type="entry name" value="DUF5641"/>
    <property type="match status" value="1"/>
</dbReference>
<protein>
    <submittedName>
        <fullName evidence="11">Cellular nucleic acid-binding protein</fullName>
    </submittedName>
</protein>
<dbReference type="GO" id="GO:0003676">
    <property type="term" value="F:nucleic acid binding"/>
    <property type="evidence" value="ECO:0007669"/>
    <property type="project" value="InterPro"/>
</dbReference>
<evidence type="ECO:0000256" key="3">
    <source>
        <dbReference type="ARBA" id="ARBA00022722"/>
    </source>
</evidence>
<keyword evidence="1" id="KW-0808">Transferase</keyword>
<dbReference type="InterPro" id="IPR036397">
    <property type="entry name" value="RNaseH_sf"/>
</dbReference>
<keyword evidence="2" id="KW-0548">Nucleotidyltransferase</keyword>
<organism evidence="11 12">
    <name type="scientific">Folsomia candida</name>
    <name type="common">Springtail</name>
    <dbReference type="NCBI Taxonomy" id="158441"/>
    <lineage>
        <taxon>Eukaryota</taxon>
        <taxon>Metazoa</taxon>
        <taxon>Ecdysozoa</taxon>
        <taxon>Arthropoda</taxon>
        <taxon>Hexapoda</taxon>
        <taxon>Collembola</taxon>
        <taxon>Entomobryomorpha</taxon>
        <taxon>Isotomoidea</taxon>
        <taxon>Isotomidae</taxon>
        <taxon>Proisotominae</taxon>
        <taxon>Folsomia</taxon>
    </lineage>
</organism>
<dbReference type="InterPro" id="IPR008042">
    <property type="entry name" value="Retrotrans_Pao"/>
</dbReference>
<keyword evidence="3" id="KW-0540">Nuclease</keyword>
<dbReference type="PANTHER" id="PTHR47331:SF4">
    <property type="entry name" value="PEPTIDASE S1 DOMAIN-CONTAINING PROTEIN"/>
    <property type="match status" value="1"/>
</dbReference>
<dbReference type="PROSITE" id="PS50158">
    <property type="entry name" value="ZF_CCHC"/>
    <property type="match status" value="1"/>
</dbReference>
<evidence type="ECO:0000313" key="11">
    <source>
        <dbReference type="EMBL" id="OXA63869.1"/>
    </source>
</evidence>
<sequence>MERAKKSRTPMRAAVTKLCTEIEKEVTKEDSADDDLLQAYVNRLDDLKQKIAAIDQEISGLLLDADATEAEIQTEQDSKEEYTLKMEVAKVKALRYINSDLLSSSSGSEIKKKTYKLPKTEIKKFDGEITEWLGWWAQFEKIHDDDELHDSDKFQYLVQAMVPGSRAEALVRVYPQSAANYPKVISALKERFGKETVLKRVYIRELIKMIINSSREKVKISWIFDKLEAQIKALESLGITPDYMNVTLFPMVESILPEETLMAWQRSANFGKDGKSENPPRTEFDYLMAFLKQEVENEGQRLLAQAGFDVGGKSAKGKKEKQTWKNKFAEEDVPTSATLYVNQGGAKAKSAECIFCSKTNHASHDCFKAAKMTMEEKKHKIVDGHCCYVCLKKGHQSKKCKSSVKCVVCNQRHYAIMCQEGQKNRTTESHQDGVEEIVQGVHTMSVTPAMTSCNSSTKKNKVILLKTLRVKVHGANGEQQQVRVVFDTGSQRSYVKTSLVKKLNCPVLEKLTLQNSLFGGYKTESKVRFSYKVKAQGIQCKERKDLELINEDVICSSCPAIPYGNWIEELARKRIYLTDTDGGSEEIEILIGADQYEKLMTGQRYKLRCGLVAAESVFGWTLCGELNQGQSTFAATVISMMTCEERSLPQLWNLETIGIKDTAEQISQEERDIEVKKAFQQQITRDEEGRYVVRLPWVTEELFLPSNRIVAEKRLVNATKKLDSQNEFKSCDTIFNDLTTPVRPVFDASCRVGKSPSLNHCLEKGPNLLELIPSILIRFRERRVGVLSDIRKAFQMVGVADEDQKFQKFLWWEDKSKKTVKTYLHKRVVFGLNCSPFILAAVLDHHLELKAKEEKMICDLLKKSLYVDNCVMSVNSSEEYFIFKNKSTAILADAKMELRQWESNVEVVSESMRTKVLGLNWDKEEDTLYCQLPTELSVEVVTKRSVLSLISQIFDPIGFTCPAVLQPKLMLQDSWVEELGWDEKWDSPSSEKYQKWISEVKELGKIHIPRLAFGGGLGEVFRSIVFVTPVKAHTPRLAPLDKKKSRKVTIPRLELLGCLIGSRLTKTVIDSLTLEVNQIFLWSDSTTALAWIRRAEDWGTFVGNRSREINCLTKSNQWRHVPGHINPADLPSRGCSPAELLESRWWEGPRWLYESYEAWPSCEDEEVDEPEVAEEKRKTEIVMTAAVIHQEPRFSNYMKNVRVAAWMRRFIDNTTKKKEDRLISSCLSFKEIKAGERDLIYAIQQSHYGAQPEVKNLHVELKEDRLWHVRTRLTYRDDTELFRSPILIPKEDPITKQLIEYVHHAHCHAGAQFVLGKLREKYWIVQGRRAVSSVIHKCVTCRRHSMKAMLCEPAPLPVSRIDTSYAFQTTGVDLAGPIILKGGKKAWIVLYTCAVYRGVYLDVIESLSSDEFLDSLEKFACVMGRPNLIISDNGTNFVGANNLMKKLDWTRLEKNLNLKRIMWTYNPATAAWWGGWWERLVRTVKDLLRKMIGSAKLTMKELEKCLASVSYTINNRPLTTLTEDCEDLIPLTPAMFMKDLPISGLPERDEITSKDLIHAYQKIVNLKKALRDRFRKEYLGQLVQMKNNKNSPKPEVGDVVLVGYDNKKRFEWPLGKILELCPGKDGKVRVVKVKTATGILTRPLQRLYPLEIHSPKSVIVPANVIKLAKAAHTSHDQLEESAETCNIKTRSGRMVKKPSKYGKWNY</sequence>
<keyword evidence="6" id="KW-0695">RNA-directed DNA polymerase</keyword>
<dbReference type="SMART" id="SM00343">
    <property type="entry name" value="ZnF_C2HC"/>
    <property type="match status" value="3"/>
</dbReference>
<dbReference type="STRING" id="158441.A0A226F254"/>
<evidence type="ECO:0000256" key="8">
    <source>
        <dbReference type="SAM" id="Coils"/>
    </source>
</evidence>
<dbReference type="SUPFAM" id="SSF53098">
    <property type="entry name" value="Ribonuclease H-like"/>
    <property type="match status" value="1"/>
</dbReference>
<evidence type="ECO:0000256" key="1">
    <source>
        <dbReference type="ARBA" id="ARBA00022679"/>
    </source>
</evidence>
<dbReference type="GO" id="GO:0004190">
    <property type="term" value="F:aspartic-type endopeptidase activity"/>
    <property type="evidence" value="ECO:0007669"/>
    <property type="project" value="InterPro"/>
</dbReference>
<dbReference type="GO" id="GO:0042575">
    <property type="term" value="C:DNA polymerase complex"/>
    <property type="evidence" value="ECO:0007669"/>
    <property type="project" value="UniProtKB-ARBA"/>
</dbReference>
<dbReference type="EMBL" id="LNIX01000001">
    <property type="protein sequence ID" value="OXA63869.1"/>
    <property type="molecule type" value="Genomic_DNA"/>
</dbReference>
<dbReference type="Gene3D" id="1.10.340.70">
    <property type="match status" value="1"/>
</dbReference>
<dbReference type="InterPro" id="IPR041588">
    <property type="entry name" value="Integrase_H2C2"/>
</dbReference>
<dbReference type="OrthoDB" id="416987at2759"/>
<dbReference type="InterPro" id="IPR005312">
    <property type="entry name" value="DUF1759"/>
</dbReference>
<dbReference type="PANTHER" id="PTHR47331">
    <property type="entry name" value="PHD-TYPE DOMAIN-CONTAINING PROTEIN"/>
    <property type="match status" value="1"/>
</dbReference>
<keyword evidence="8" id="KW-0175">Coiled coil</keyword>
<keyword evidence="12" id="KW-1185">Reference proteome</keyword>
<dbReference type="Gene3D" id="3.30.420.10">
    <property type="entry name" value="Ribonuclease H-like superfamily/Ribonuclease H"/>
    <property type="match status" value="1"/>
</dbReference>
<dbReference type="InterPro" id="IPR001969">
    <property type="entry name" value="Aspartic_peptidase_AS"/>
</dbReference>
<proteinExistence type="predicted"/>
<evidence type="ECO:0000259" key="10">
    <source>
        <dbReference type="PROSITE" id="PS50994"/>
    </source>
</evidence>
<name>A0A226F254_FOLCA</name>
<gene>
    <name evidence="11" type="ORF">Fcan01_03506</name>
</gene>
<dbReference type="Pfam" id="PF17921">
    <property type="entry name" value="Integrase_H2C2"/>
    <property type="match status" value="1"/>
</dbReference>
<dbReference type="PROSITE" id="PS50994">
    <property type="entry name" value="INTEGRASE"/>
    <property type="match status" value="1"/>
</dbReference>
<accession>A0A226F254</accession>
<dbReference type="InterPro" id="IPR043502">
    <property type="entry name" value="DNA/RNA_pol_sf"/>
</dbReference>
<feature type="domain" description="Integrase catalytic" evidence="10">
    <location>
        <begin position="1353"/>
        <end position="1541"/>
    </location>
</feature>
<dbReference type="InterPro" id="IPR012337">
    <property type="entry name" value="RNaseH-like_sf"/>
</dbReference>
<feature type="coiled-coil region" evidence="8">
    <location>
        <begin position="37"/>
        <end position="85"/>
    </location>
</feature>
<keyword evidence="7" id="KW-0863">Zinc-finger</keyword>
<keyword evidence="4" id="KW-0255">Endonuclease</keyword>
<evidence type="ECO:0000256" key="5">
    <source>
        <dbReference type="ARBA" id="ARBA00022801"/>
    </source>
</evidence>
<dbReference type="InterPro" id="IPR001584">
    <property type="entry name" value="Integrase_cat-core"/>
</dbReference>
<keyword evidence="7" id="KW-0862">Zinc</keyword>
<evidence type="ECO:0000256" key="4">
    <source>
        <dbReference type="ARBA" id="ARBA00022759"/>
    </source>
</evidence>
<dbReference type="SUPFAM" id="SSF56672">
    <property type="entry name" value="DNA/RNA polymerases"/>
    <property type="match status" value="1"/>
</dbReference>
<dbReference type="GO" id="GO:0008270">
    <property type="term" value="F:zinc ion binding"/>
    <property type="evidence" value="ECO:0007669"/>
    <property type="project" value="UniProtKB-KW"/>
</dbReference>
<evidence type="ECO:0000259" key="9">
    <source>
        <dbReference type="PROSITE" id="PS50158"/>
    </source>
</evidence>
<feature type="domain" description="CCHC-type" evidence="9">
    <location>
        <begin position="387"/>
        <end position="402"/>
    </location>
</feature>
<dbReference type="OMA" id="CRINEHA"/>
<evidence type="ECO:0000256" key="2">
    <source>
        <dbReference type="ARBA" id="ARBA00022695"/>
    </source>
</evidence>
<dbReference type="InterPro" id="IPR001878">
    <property type="entry name" value="Znf_CCHC"/>
</dbReference>
<reference evidence="11 12" key="1">
    <citation type="submission" date="2015-12" db="EMBL/GenBank/DDBJ databases">
        <title>The genome of Folsomia candida.</title>
        <authorList>
            <person name="Faddeeva A."/>
            <person name="Derks M.F."/>
            <person name="Anvar Y."/>
            <person name="Smit S."/>
            <person name="Van Straalen N."/>
            <person name="Roelofs D."/>
        </authorList>
    </citation>
    <scope>NUCLEOTIDE SEQUENCE [LARGE SCALE GENOMIC DNA]</scope>
    <source>
        <strain evidence="11 12">VU population</strain>
        <tissue evidence="11">Whole body</tissue>
    </source>
</reference>
<evidence type="ECO:0000256" key="7">
    <source>
        <dbReference type="PROSITE-ProRule" id="PRU00047"/>
    </source>
</evidence>
<comment type="caution">
    <text evidence="11">The sequence shown here is derived from an EMBL/GenBank/DDBJ whole genome shotgun (WGS) entry which is preliminary data.</text>
</comment>
<keyword evidence="5" id="KW-0378">Hydrolase</keyword>
<dbReference type="Pfam" id="PF03564">
    <property type="entry name" value="DUF1759"/>
    <property type="match status" value="1"/>
</dbReference>
<dbReference type="PROSITE" id="PS00141">
    <property type="entry name" value="ASP_PROTEASE"/>
    <property type="match status" value="1"/>
</dbReference>
<evidence type="ECO:0000313" key="12">
    <source>
        <dbReference type="Proteomes" id="UP000198287"/>
    </source>
</evidence>
<dbReference type="GO" id="GO:0006508">
    <property type="term" value="P:proteolysis"/>
    <property type="evidence" value="ECO:0007669"/>
    <property type="project" value="InterPro"/>
</dbReference>
<dbReference type="GO" id="GO:0004519">
    <property type="term" value="F:endonuclease activity"/>
    <property type="evidence" value="ECO:0007669"/>
    <property type="project" value="UniProtKB-KW"/>
</dbReference>
<dbReference type="Proteomes" id="UP000198287">
    <property type="component" value="Unassembled WGS sequence"/>
</dbReference>
<keyword evidence="7" id="KW-0479">Metal-binding</keyword>